<feature type="domain" description="Methyltransferase type 11" evidence="1">
    <location>
        <begin position="66"/>
        <end position="109"/>
    </location>
</feature>
<name>A0A5C4W7H5_9ACTN</name>
<keyword evidence="2" id="KW-0489">Methyltransferase</keyword>
<dbReference type="Proteomes" id="UP000313231">
    <property type="component" value="Unassembled WGS sequence"/>
</dbReference>
<dbReference type="GO" id="GO:0008757">
    <property type="term" value="F:S-adenosylmethionine-dependent methyltransferase activity"/>
    <property type="evidence" value="ECO:0007669"/>
    <property type="project" value="InterPro"/>
</dbReference>
<protein>
    <submittedName>
        <fullName evidence="2">Methyltransferase domain-containing protein</fullName>
    </submittedName>
</protein>
<reference evidence="2 3" key="1">
    <citation type="journal article" date="2016" name="Int. J. Syst. Evol. Microbiol.">
        <title>Nocardioides albidus sp. nov., an actinobacterium isolated from garden soil.</title>
        <authorList>
            <person name="Singh H."/>
            <person name="Du J."/>
            <person name="Trinh H."/>
            <person name="Won K."/>
            <person name="Yang J.E."/>
            <person name="Yin C."/>
            <person name="Kook M."/>
            <person name="Yi T.H."/>
        </authorList>
    </citation>
    <scope>NUCLEOTIDE SEQUENCE [LARGE SCALE GENOMIC DNA]</scope>
    <source>
        <strain evidence="2 3">CCTCC AB 2015297</strain>
    </source>
</reference>
<dbReference type="Gene3D" id="3.40.50.150">
    <property type="entry name" value="Vaccinia Virus protein VP39"/>
    <property type="match status" value="1"/>
</dbReference>
<keyword evidence="3" id="KW-1185">Reference proteome</keyword>
<dbReference type="InterPro" id="IPR029063">
    <property type="entry name" value="SAM-dependent_MTases_sf"/>
</dbReference>
<comment type="caution">
    <text evidence="2">The sequence shown here is derived from an EMBL/GenBank/DDBJ whole genome shotgun (WGS) entry which is preliminary data.</text>
</comment>
<dbReference type="RefSeq" id="WP_139621809.1">
    <property type="nucleotide sequence ID" value="NZ_VDMP01000018.1"/>
</dbReference>
<sequence length="223" mass="24380">MHRLVRATVRPVVLAVNTPVARRRTNRLVAESGASIKLEIGGLEPRPGWLVTNVSAVTRNYLDASTRWPLADGQAALVYADNVIEHLTLDQGRRLMREAFRCLEPGGVIRLVTPDLRKHIDAYLDGSAAVDGDLAAAYREIGVRIEHAVDLVRTPVENFLHHLGYVYDADALGAELRAAGFTEVRECPVGRSDVPELGGIDRRTDEGPAQMAFEAVRPGTGTR</sequence>
<keyword evidence="2" id="KW-0808">Transferase</keyword>
<proteinExistence type="predicted"/>
<dbReference type="InterPro" id="IPR013216">
    <property type="entry name" value="Methyltransf_11"/>
</dbReference>
<evidence type="ECO:0000313" key="2">
    <source>
        <dbReference type="EMBL" id="TNM44128.1"/>
    </source>
</evidence>
<dbReference type="OrthoDB" id="9810247at2"/>
<dbReference type="SUPFAM" id="SSF53335">
    <property type="entry name" value="S-adenosyl-L-methionine-dependent methyltransferases"/>
    <property type="match status" value="1"/>
</dbReference>
<dbReference type="AlphaFoldDB" id="A0A5C4W7H5"/>
<accession>A0A5C4W7H5</accession>
<evidence type="ECO:0000259" key="1">
    <source>
        <dbReference type="Pfam" id="PF08241"/>
    </source>
</evidence>
<dbReference type="GO" id="GO:0032259">
    <property type="term" value="P:methylation"/>
    <property type="evidence" value="ECO:0007669"/>
    <property type="project" value="UniProtKB-KW"/>
</dbReference>
<gene>
    <name evidence="2" type="ORF">FHP29_05300</name>
</gene>
<organism evidence="2 3">
    <name type="scientific">Nocardioides albidus</name>
    <dbReference type="NCBI Taxonomy" id="1517589"/>
    <lineage>
        <taxon>Bacteria</taxon>
        <taxon>Bacillati</taxon>
        <taxon>Actinomycetota</taxon>
        <taxon>Actinomycetes</taxon>
        <taxon>Propionibacteriales</taxon>
        <taxon>Nocardioidaceae</taxon>
        <taxon>Nocardioides</taxon>
    </lineage>
</organism>
<evidence type="ECO:0000313" key="3">
    <source>
        <dbReference type="Proteomes" id="UP000313231"/>
    </source>
</evidence>
<dbReference type="Pfam" id="PF08241">
    <property type="entry name" value="Methyltransf_11"/>
    <property type="match status" value="1"/>
</dbReference>
<dbReference type="EMBL" id="VDMP01000018">
    <property type="protein sequence ID" value="TNM44128.1"/>
    <property type="molecule type" value="Genomic_DNA"/>
</dbReference>